<feature type="transmembrane region" description="Helical" evidence="18">
    <location>
        <begin position="225"/>
        <end position="250"/>
    </location>
</feature>
<feature type="transmembrane region" description="Helical" evidence="18">
    <location>
        <begin position="137"/>
        <end position="155"/>
    </location>
</feature>
<dbReference type="GO" id="GO:0008137">
    <property type="term" value="F:NADH dehydrogenase (ubiquinone) activity"/>
    <property type="evidence" value="ECO:0007669"/>
    <property type="project" value="UniProtKB-EC"/>
</dbReference>
<accession>A0A1X9RQB9</accession>
<feature type="transmembrane region" description="Helical" evidence="18">
    <location>
        <begin position="6"/>
        <end position="31"/>
    </location>
</feature>
<evidence type="ECO:0000256" key="15">
    <source>
        <dbReference type="ARBA" id="ARBA00023128"/>
    </source>
</evidence>
<dbReference type="InterPro" id="IPR003917">
    <property type="entry name" value="NADH_UbQ_OxRdtase_chain2"/>
</dbReference>
<feature type="domain" description="NADH:quinone oxidoreductase/Mrp antiporter transmembrane" evidence="19">
    <location>
        <begin position="77"/>
        <end position="268"/>
    </location>
</feature>
<evidence type="ECO:0000256" key="3">
    <source>
        <dbReference type="ARBA" id="ARBA00007012"/>
    </source>
</evidence>
<evidence type="ECO:0000256" key="18">
    <source>
        <dbReference type="RuleBase" id="RU003403"/>
    </source>
</evidence>
<comment type="function">
    <text evidence="18">Core subunit of the mitochondrial membrane respiratory chain NADH dehydrogenase (Complex I) which catalyzes electron transfer from NADH through the respiratory chain, using ubiquinone as an electron acceptor. Essential for the catalytic activity and assembly of complex I.</text>
</comment>
<evidence type="ECO:0000256" key="16">
    <source>
        <dbReference type="ARBA" id="ARBA00023136"/>
    </source>
</evidence>
<dbReference type="GO" id="GO:0005743">
    <property type="term" value="C:mitochondrial inner membrane"/>
    <property type="evidence" value="ECO:0007669"/>
    <property type="project" value="UniProtKB-SubCell"/>
</dbReference>
<comment type="similarity">
    <text evidence="3 18">Belongs to the complex I subunit 2 family.</text>
</comment>
<dbReference type="InterPro" id="IPR001750">
    <property type="entry name" value="ND/Mrp_TM"/>
</dbReference>
<feature type="transmembrane region" description="Helical" evidence="18">
    <location>
        <begin position="52"/>
        <end position="73"/>
    </location>
</feature>
<geneLocation type="mitochondrion" evidence="20"/>
<feature type="transmembrane region" description="Helical" evidence="18">
    <location>
        <begin position="85"/>
        <end position="105"/>
    </location>
</feature>
<dbReference type="GO" id="GO:0006120">
    <property type="term" value="P:mitochondrial electron transport, NADH to ubiquinone"/>
    <property type="evidence" value="ECO:0007669"/>
    <property type="project" value="InterPro"/>
</dbReference>
<reference evidence="20" key="1">
    <citation type="submission" date="2016-11" db="EMBL/GenBank/DDBJ databases">
        <title>The mitochondrial genome of Haemaphysalis longicornis and its phylogenic relationship among Haemaphysalinae.</title>
        <authorList>
            <person name="Shen C.Y."/>
        </authorList>
    </citation>
    <scope>NUCLEOTIDE SEQUENCE</scope>
</reference>
<evidence type="ECO:0000256" key="5">
    <source>
        <dbReference type="ARBA" id="ARBA00021008"/>
    </source>
</evidence>
<evidence type="ECO:0000259" key="19">
    <source>
        <dbReference type="Pfam" id="PF00361"/>
    </source>
</evidence>
<evidence type="ECO:0000256" key="1">
    <source>
        <dbReference type="ARBA" id="ARBA00003257"/>
    </source>
</evidence>
<feature type="transmembrane region" description="Helical" evidence="18">
    <location>
        <begin position="256"/>
        <end position="276"/>
    </location>
</feature>
<keyword evidence="9 18" id="KW-0999">Mitochondrion inner membrane</keyword>
<dbReference type="PANTHER" id="PTHR46552">
    <property type="entry name" value="NADH-UBIQUINONE OXIDOREDUCTASE CHAIN 2"/>
    <property type="match status" value="1"/>
</dbReference>
<keyword evidence="10 18" id="KW-1278">Translocase</keyword>
<feature type="transmembrane region" description="Helical" evidence="18">
    <location>
        <begin position="297"/>
        <end position="317"/>
    </location>
</feature>
<keyword evidence="12 18" id="KW-1133">Transmembrane helix</keyword>
<dbReference type="AlphaFoldDB" id="A0A1X9RQB9"/>
<comment type="catalytic activity">
    <reaction evidence="17 18">
        <text>a ubiquinone + NADH + 5 H(+)(in) = a ubiquinol + NAD(+) + 4 H(+)(out)</text>
        <dbReference type="Rhea" id="RHEA:29091"/>
        <dbReference type="Rhea" id="RHEA-COMP:9565"/>
        <dbReference type="Rhea" id="RHEA-COMP:9566"/>
        <dbReference type="ChEBI" id="CHEBI:15378"/>
        <dbReference type="ChEBI" id="CHEBI:16389"/>
        <dbReference type="ChEBI" id="CHEBI:17976"/>
        <dbReference type="ChEBI" id="CHEBI:57540"/>
        <dbReference type="ChEBI" id="CHEBI:57945"/>
        <dbReference type="EC" id="7.1.1.2"/>
    </reaction>
</comment>
<keyword evidence="15 18" id="KW-0496">Mitochondrion</keyword>
<dbReference type="Pfam" id="PF00361">
    <property type="entry name" value="Proton_antipo_M"/>
    <property type="match status" value="1"/>
</dbReference>
<evidence type="ECO:0000256" key="14">
    <source>
        <dbReference type="ARBA" id="ARBA00023075"/>
    </source>
</evidence>
<evidence type="ECO:0000313" key="20">
    <source>
        <dbReference type="EMBL" id="ARQ82438.1"/>
    </source>
</evidence>
<dbReference type="EC" id="7.1.1.2" evidence="4 18"/>
<sequence length="318" mass="37535">MFFKNLMKWMIMLTIIISISSKSWFIFWLMMEMNMMMFIPILKENKMENCNSMITYFIIQSFSSIMFFMASSMTIMNFSMINETLINIALMIKLAMIPFHSWLMLISETLEYNSFMIILTIQKLIPLFILSQMKSKITFFISILSVIMSVVMIFNLKLFKKILIFSSISHLSWMIIMMYSSSNFWMSYMTIYFIMIFSIIKILKKNNINSLDNMMNMKLLNNDKISMIMLLMSLGGMPPFMGFVIKFVAITIIIKYSIITMIILILSSLVNIFIYIRMITPALVTFNKLNINLNFFWSFKNLLMNIIIITFITINLIL</sequence>
<evidence type="ECO:0000256" key="9">
    <source>
        <dbReference type="ARBA" id="ARBA00022792"/>
    </source>
</evidence>
<evidence type="ECO:0000256" key="2">
    <source>
        <dbReference type="ARBA" id="ARBA00004448"/>
    </source>
</evidence>
<keyword evidence="13 18" id="KW-0520">NAD</keyword>
<dbReference type="PRINTS" id="PR01436">
    <property type="entry name" value="NADHDHGNASE2"/>
</dbReference>
<name>A0A1X9RQB9_HAELO</name>
<feature type="transmembrane region" description="Helical" evidence="18">
    <location>
        <begin position="162"/>
        <end position="179"/>
    </location>
</feature>
<dbReference type="EMBL" id="KY172954">
    <property type="protein sequence ID" value="ARQ82438.1"/>
    <property type="molecule type" value="Genomic_DNA"/>
</dbReference>
<evidence type="ECO:0000256" key="17">
    <source>
        <dbReference type="ARBA" id="ARBA00049551"/>
    </source>
</evidence>
<evidence type="ECO:0000256" key="12">
    <source>
        <dbReference type="ARBA" id="ARBA00022989"/>
    </source>
</evidence>
<evidence type="ECO:0000256" key="11">
    <source>
        <dbReference type="ARBA" id="ARBA00022982"/>
    </source>
</evidence>
<organism evidence="20">
    <name type="scientific">Haemaphysalis longicornis</name>
    <name type="common">Bush tick</name>
    <dbReference type="NCBI Taxonomy" id="44386"/>
    <lineage>
        <taxon>Eukaryota</taxon>
        <taxon>Metazoa</taxon>
        <taxon>Ecdysozoa</taxon>
        <taxon>Arthropoda</taxon>
        <taxon>Chelicerata</taxon>
        <taxon>Arachnida</taxon>
        <taxon>Acari</taxon>
        <taxon>Parasitiformes</taxon>
        <taxon>Ixodida</taxon>
        <taxon>Ixodoidea</taxon>
        <taxon>Ixodidae</taxon>
        <taxon>Haemaphysalinae</taxon>
        <taxon>Haemaphysalis</taxon>
    </lineage>
</organism>
<feature type="transmembrane region" description="Helical" evidence="18">
    <location>
        <begin position="185"/>
        <end position="204"/>
    </location>
</feature>
<comment type="function">
    <text evidence="1">Core subunit of the mitochondrial membrane respiratory chain NADH dehydrogenase (Complex I) that is believed to belong to the minimal assembly required for catalysis. Complex I functions in the transfer of electrons from NADH to the respiratory chain. The immediate electron acceptor for the enzyme is believed to be ubiquinone.</text>
</comment>
<evidence type="ECO:0000256" key="13">
    <source>
        <dbReference type="ARBA" id="ARBA00023027"/>
    </source>
</evidence>
<evidence type="ECO:0000256" key="6">
    <source>
        <dbReference type="ARBA" id="ARBA00022448"/>
    </source>
</evidence>
<dbReference type="InterPro" id="IPR050175">
    <property type="entry name" value="Complex_I_Subunit_2"/>
</dbReference>
<keyword evidence="16 18" id="KW-0472">Membrane</keyword>
<proteinExistence type="inferred from homology"/>
<gene>
    <name evidence="20" type="primary">nad2</name>
</gene>
<comment type="subcellular location">
    <subcellularLocation>
        <location evidence="2 18">Mitochondrion inner membrane</location>
        <topology evidence="2 18">Multi-pass membrane protein</topology>
    </subcellularLocation>
</comment>
<evidence type="ECO:0000256" key="10">
    <source>
        <dbReference type="ARBA" id="ARBA00022967"/>
    </source>
</evidence>
<keyword evidence="8 18" id="KW-0812">Transmembrane</keyword>
<dbReference type="PANTHER" id="PTHR46552:SF1">
    <property type="entry name" value="NADH-UBIQUINONE OXIDOREDUCTASE CHAIN 2"/>
    <property type="match status" value="1"/>
</dbReference>
<evidence type="ECO:0000256" key="8">
    <source>
        <dbReference type="ARBA" id="ARBA00022692"/>
    </source>
</evidence>
<protein>
    <recommendedName>
        <fullName evidence="5 18">NADH-ubiquinone oxidoreductase chain 2</fullName>
        <ecNumber evidence="4 18">7.1.1.2</ecNumber>
    </recommendedName>
</protein>
<keyword evidence="6" id="KW-0813">Transport</keyword>
<keyword evidence="7 18" id="KW-0679">Respiratory chain</keyword>
<evidence type="ECO:0000256" key="4">
    <source>
        <dbReference type="ARBA" id="ARBA00012944"/>
    </source>
</evidence>
<evidence type="ECO:0000256" key="7">
    <source>
        <dbReference type="ARBA" id="ARBA00022660"/>
    </source>
</evidence>
<keyword evidence="14 18" id="KW-0830">Ubiquinone</keyword>
<keyword evidence="11 18" id="KW-0249">Electron transport</keyword>